<evidence type="ECO:0000256" key="7">
    <source>
        <dbReference type="SAM" id="MobiDB-lite"/>
    </source>
</evidence>
<evidence type="ECO:0000256" key="5">
    <source>
        <dbReference type="ARBA" id="ARBA00022786"/>
    </source>
</evidence>
<keyword evidence="10" id="KW-1185">Reference proteome</keyword>
<feature type="compositionally biased region" description="Polar residues" evidence="7">
    <location>
        <begin position="68"/>
        <end position="81"/>
    </location>
</feature>
<accession>K1X5T9</accession>
<dbReference type="SUPFAM" id="SSF56204">
    <property type="entry name" value="Hect, E3 ligase catalytic domain"/>
    <property type="match status" value="1"/>
</dbReference>
<dbReference type="STRING" id="1072389.K1X5T9"/>
<dbReference type="GO" id="GO:0000209">
    <property type="term" value="P:protein polyubiquitination"/>
    <property type="evidence" value="ECO:0007669"/>
    <property type="project" value="InterPro"/>
</dbReference>
<organism evidence="9 10">
    <name type="scientific">Marssonina brunnea f. sp. multigermtubi (strain MB_m1)</name>
    <name type="common">Marssonina leaf spot fungus</name>
    <dbReference type="NCBI Taxonomy" id="1072389"/>
    <lineage>
        <taxon>Eukaryota</taxon>
        <taxon>Fungi</taxon>
        <taxon>Dikarya</taxon>
        <taxon>Ascomycota</taxon>
        <taxon>Pezizomycotina</taxon>
        <taxon>Leotiomycetes</taxon>
        <taxon>Helotiales</taxon>
        <taxon>Drepanopezizaceae</taxon>
        <taxon>Drepanopeziza</taxon>
    </lineage>
</organism>
<dbReference type="AlphaFoldDB" id="K1X5T9"/>
<evidence type="ECO:0000256" key="2">
    <source>
        <dbReference type="ARBA" id="ARBA00004906"/>
    </source>
</evidence>
<feature type="compositionally biased region" description="Basic residues" evidence="7">
    <location>
        <begin position="53"/>
        <end position="63"/>
    </location>
</feature>
<name>K1X5T9_MARBU</name>
<evidence type="ECO:0000256" key="4">
    <source>
        <dbReference type="ARBA" id="ARBA00022679"/>
    </source>
</evidence>
<proteinExistence type="predicted"/>
<dbReference type="InterPro" id="IPR000569">
    <property type="entry name" value="HECT_dom"/>
</dbReference>
<evidence type="ECO:0000313" key="9">
    <source>
        <dbReference type="EMBL" id="EKD20496.1"/>
    </source>
</evidence>
<dbReference type="PROSITE" id="PS50096">
    <property type="entry name" value="IQ"/>
    <property type="match status" value="1"/>
</dbReference>
<dbReference type="GeneID" id="18757113"/>
<dbReference type="InterPro" id="IPR044611">
    <property type="entry name" value="E3A/B/C-like"/>
</dbReference>
<dbReference type="CDD" id="cd00078">
    <property type="entry name" value="HECTc"/>
    <property type="match status" value="1"/>
</dbReference>
<dbReference type="Gene3D" id="3.30.2160.10">
    <property type="entry name" value="Hect, E3 ligase catalytic domain"/>
    <property type="match status" value="1"/>
</dbReference>
<comment type="catalytic activity">
    <reaction evidence="1">
        <text>S-ubiquitinyl-[E2 ubiquitin-conjugating enzyme]-L-cysteine + [acceptor protein]-L-lysine = [E2 ubiquitin-conjugating enzyme]-L-cysteine + N(6)-ubiquitinyl-[acceptor protein]-L-lysine.</text>
        <dbReference type="EC" id="2.3.2.26"/>
    </reaction>
</comment>
<keyword evidence="4" id="KW-0808">Transferase</keyword>
<evidence type="ECO:0000313" key="10">
    <source>
        <dbReference type="Proteomes" id="UP000006753"/>
    </source>
</evidence>
<dbReference type="OMA" id="HWLMTNR"/>
<feature type="compositionally biased region" description="Polar residues" evidence="7">
    <location>
        <begin position="107"/>
        <end position="146"/>
    </location>
</feature>
<dbReference type="Proteomes" id="UP000006753">
    <property type="component" value="Unassembled WGS sequence"/>
</dbReference>
<keyword evidence="5 6" id="KW-0833">Ubl conjugation pathway</keyword>
<reference evidence="9 10" key="1">
    <citation type="journal article" date="2012" name="BMC Genomics">
        <title>Sequencing the genome of Marssonina brunnea reveals fungus-poplar co-evolution.</title>
        <authorList>
            <person name="Zhu S."/>
            <person name="Cao Y.-Z."/>
            <person name="Jiang C."/>
            <person name="Tan B.-Y."/>
            <person name="Wang Z."/>
            <person name="Feng S."/>
            <person name="Zhang L."/>
            <person name="Su X.-H."/>
            <person name="Brejova B."/>
            <person name="Vinar T."/>
            <person name="Xu M."/>
            <person name="Wang M.-X."/>
            <person name="Zhang S.-G."/>
            <person name="Huang M.-R."/>
            <person name="Wu R."/>
            <person name="Zhou Y."/>
        </authorList>
    </citation>
    <scope>NUCLEOTIDE SEQUENCE [LARGE SCALE GENOMIC DNA]</scope>
    <source>
        <strain evidence="9 10">MB_m1</strain>
    </source>
</reference>
<dbReference type="Gene3D" id="3.90.1750.10">
    <property type="entry name" value="Hect, E3 ligase catalytic domains"/>
    <property type="match status" value="1"/>
</dbReference>
<dbReference type="OrthoDB" id="8068875at2759"/>
<dbReference type="eggNOG" id="KOG0942">
    <property type="taxonomic scope" value="Eukaryota"/>
</dbReference>
<dbReference type="FunFam" id="3.30.2160.10:FF:000015">
    <property type="entry name" value="IQ and HECT domain protein"/>
    <property type="match status" value="1"/>
</dbReference>
<feature type="active site" description="Glycyl thioester intermediate" evidence="6">
    <location>
        <position position="1246"/>
    </location>
</feature>
<feature type="compositionally biased region" description="Polar residues" evidence="7">
    <location>
        <begin position="11"/>
        <end position="28"/>
    </location>
</feature>
<evidence type="ECO:0000256" key="6">
    <source>
        <dbReference type="PROSITE-ProRule" id="PRU00104"/>
    </source>
</evidence>
<dbReference type="EMBL" id="JH921429">
    <property type="protein sequence ID" value="EKD20496.1"/>
    <property type="molecule type" value="Genomic_DNA"/>
</dbReference>
<dbReference type="InterPro" id="IPR035983">
    <property type="entry name" value="Hect_E3_ubiquitin_ligase"/>
</dbReference>
<feature type="region of interest" description="Disordered" evidence="7">
    <location>
        <begin position="47"/>
        <end position="81"/>
    </location>
</feature>
<feature type="region of interest" description="Disordered" evidence="7">
    <location>
        <begin position="95"/>
        <end position="146"/>
    </location>
</feature>
<dbReference type="Pfam" id="PF00632">
    <property type="entry name" value="HECT"/>
    <property type="match status" value="1"/>
</dbReference>
<dbReference type="EC" id="2.3.2.26" evidence="3"/>
<dbReference type="Gene3D" id="3.30.2410.10">
    <property type="entry name" value="Hect, E3 ligase catalytic domain"/>
    <property type="match status" value="1"/>
</dbReference>
<dbReference type="InParanoid" id="K1X5T9"/>
<dbReference type="GO" id="GO:0006511">
    <property type="term" value="P:ubiquitin-dependent protein catabolic process"/>
    <property type="evidence" value="ECO:0007669"/>
    <property type="project" value="TreeGrafter"/>
</dbReference>
<dbReference type="PANTHER" id="PTHR45700">
    <property type="entry name" value="UBIQUITIN-PROTEIN LIGASE E3C"/>
    <property type="match status" value="1"/>
</dbReference>
<feature type="region of interest" description="Disordered" evidence="7">
    <location>
        <begin position="1"/>
        <end position="29"/>
    </location>
</feature>
<dbReference type="SMART" id="SM00119">
    <property type="entry name" value="HECTc"/>
    <property type="match status" value="1"/>
</dbReference>
<dbReference type="FunFam" id="3.30.2410.10:FF:000017">
    <property type="entry name" value="E3 ubiquitin-protein ligase UPL7"/>
    <property type="match status" value="1"/>
</dbReference>
<dbReference type="GO" id="GO:0061630">
    <property type="term" value="F:ubiquitin protein ligase activity"/>
    <property type="evidence" value="ECO:0007669"/>
    <property type="project" value="UniProtKB-EC"/>
</dbReference>
<dbReference type="PROSITE" id="PS50237">
    <property type="entry name" value="HECT"/>
    <property type="match status" value="1"/>
</dbReference>
<evidence type="ECO:0000259" key="8">
    <source>
        <dbReference type="PROSITE" id="PS50237"/>
    </source>
</evidence>
<gene>
    <name evidence="9" type="ORF">MBM_01178</name>
</gene>
<protein>
    <recommendedName>
        <fullName evidence="3">HECT-type E3 ubiquitin transferase</fullName>
        <ecNumber evidence="3">2.3.2.26</ecNumber>
    </recommendedName>
</protein>
<sequence>MEQRRGIDYNQPHNTTAPQHNNTTTSLPSAPLLSHKLLCFARPIHRDPEKASHHPKQRSKKVVPRPARTSQSKLSWPAQAPSSTACIFEHRTNAHEGGELPSKSLDMFQTFSGSSRRPRQVNLSGQNTNPFAPNSRNPAASGTQKTVAQAAQERLQRQQERDRLNASKKIQRIWRGHRARSDLADSRRRIWDELARKDDLPDPHSRLIQQLQLLVVFYSPRREDDIERLSSLSLGISAFGYEAFLACPEIQPQLVRLANATLEGLQKLKFEVVSSLLQLLVAIVDQQPDVFPMISRSYYTFLSELVSGNGFPKYDTNLVLNAIRMPLTERINLNNKDGIVLNAHAAFALYFLTTPKLAESLGGLAALSTIVNVGLLSSALVLELSSAPVDHKQDDRSLWLLAHFISLHRLQHRSSQEPEFLRALSLQLSRSSGEIVGRIDASDPEILPDSNDGGEVERSISAPLPPFVKNELLSLVNEASITGLLVKFNVDYAKASAAGEEDASLLASYALTLLRIFPQRGDDIRLWLYLGSMTTSAGSEIPALKFFWQAMSLTNTFSVIRADSKGALTLLRPQNQRQSGSSDAGRDREWRTILLFLELYTFVLRFTDDEEFLSGNVPAYGQASGPVSRIRQSALPIEDVKRLTIFLNNLAFTMYYNAGELFDDGQSSSEGSIGSYFSAKATTSRFQSSEPEVMATTMARRPFAGVAGMTFDYVRTIATGVMRMLYERDSRRPFLPKDHWLMTSRFDMEGFIPAVVMEEERQHEVREDGEEEEIDDLQMPEGREIVGMGRARQARQLEALRKQQQKAARQKLLAAVGPRLEVLQNMPFVIPFETRVQIFRQFVLLDQTRRRGGNVDPDIWRMSIIQQAQMTSRPSGHELLGRHHAKIRRDQIFEDAYKQFYQLGQGLKEPIQITFVDQFDTVEAGIDGGGVTKEFLTSITNEAFLSEEASPRLFIANDQNLLYPNPATVDERKELLKAAGLRETSPVWKESMNDLLKRYEFLGRIVGKCLYEGILVNIGFAGFFLLKWATAGSESGYRANINDLRDLDEGLYQGLLKLKNYPGNVEDFSLDFTITDSISSDGGHEKIITKDLMPNGSNIPVTDKNRPVYVSYVARHRLQVQPFRQTQAFLRGLTEIINPTWLSMFNQSELQTLIGGDSSEVNVEDLRRNTQYGGVYQIGDDGQEHSTIKIFWKVLKELDDSDRRKVLKYVTSTPRAPLLGFSQLNPRFSIRDAGRDEERLPSTSTCVNLLKLPMYTSEARLRTKLLYAVNSGAGFDLS</sequence>
<evidence type="ECO:0000256" key="1">
    <source>
        <dbReference type="ARBA" id="ARBA00000885"/>
    </source>
</evidence>
<comment type="pathway">
    <text evidence="2">Protein modification; protein ubiquitination.</text>
</comment>
<dbReference type="PANTHER" id="PTHR45700:SF2">
    <property type="entry name" value="UBIQUITIN-PROTEIN LIGASE E3C"/>
    <property type="match status" value="1"/>
</dbReference>
<dbReference type="CDD" id="cd23767">
    <property type="entry name" value="IQCD"/>
    <property type="match status" value="1"/>
</dbReference>
<feature type="domain" description="HECT" evidence="8">
    <location>
        <begin position="907"/>
        <end position="1278"/>
    </location>
</feature>
<evidence type="ECO:0000256" key="3">
    <source>
        <dbReference type="ARBA" id="ARBA00012485"/>
    </source>
</evidence>
<dbReference type="HOGENOM" id="CLU_002173_2_4_1"/>
<dbReference type="KEGG" id="mbe:MBM_01178"/>